<comment type="subcellular location">
    <subcellularLocation>
        <location evidence="1">Cell membrane</location>
        <topology evidence="1">Multi-pass membrane protein</topology>
    </subcellularLocation>
</comment>
<evidence type="ECO:0000256" key="5">
    <source>
        <dbReference type="ARBA" id="ARBA00022989"/>
    </source>
</evidence>
<keyword evidence="4 7" id="KW-0812">Transmembrane</keyword>
<feature type="transmembrane region" description="Helical" evidence="7">
    <location>
        <begin position="12"/>
        <end position="33"/>
    </location>
</feature>
<keyword evidence="9" id="KW-1185">Reference proteome</keyword>
<dbReference type="AlphaFoldDB" id="A0A844B2H5"/>
<dbReference type="EMBL" id="WJBU01000008">
    <property type="protein sequence ID" value="MRD47413.1"/>
    <property type="molecule type" value="Genomic_DNA"/>
</dbReference>
<gene>
    <name evidence="8" type="ORF">GHT07_09000</name>
</gene>
<accession>A0A844B2H5</accession>
<evidence type="ECO:0000256" key="6">
    <source>
        <dbReference type="ARBA" id="ARBA00023136"/>
    </source>
</evidence>
<evidence type="ECO:0000256" key="2">
    <source>
        <dbReference type="ARBA" id="ARBA00006679"/>
    </source>
</evidence>
<keyword evidence="6 7" id="KW-0472">Membrane</keyword>
<comment type="similarity">
    <text evidence="2">Belongs to the DoxX family.</text>
</comment>
<dbReference type="Pfam" id="PF07681">
    <property type="entry name" value="DoxX"/>
    <property type="match status" value="1"/>
</dbReference>
<comment type="caution">
    <text evidence="8">The sequence shown here is derived from an EMBL/GenBank/DDBJ whole genome shotgun (WGS) entry which is preliminary data.</text>
</comment>
<dbReference type="GO" id="GO:0005886">
    <property type="term" value="C:plasma membrane"/>
    <property type="evidence" value="ECO:0007669"/>
    <property type="project" value="UniProtKB-SubCell"/>
</dbReference>
<evidence type="ECO:0000313" key="9">
    <source>
        <dbReference type="Proteomes" id="UP000487350"/>
    </source>
</evidence>
<feature type="transmembrane region" description="Helical" evidence="7">
    <location>
        <begin position="114"/>
        <end position="137"/>
    </location>
</feature>
<dbReference type="RefSeq" id="WP_153584747.1">
    <property type="nucleotide sequence ID" value="NZ_WJBU01000008.1"/>
</dbReference>
<dbReference type="InterPro" id="IPR032808">
    <property type="entry name" value="DoxX"/>
</dbReference>
<sequence>MNTTHPLSKPPVQDLFALIGRALIALLFVPAGWGKIAGFSGLVGYIQSMGVPLPEVCAAIAIVAELGLGLLLLVGWQARWAALGLAIFVAVITPIFHAYWSADAAQVMMQQQAFFKNIAVVGGLLAIATFGAGGWSLDGMRGTGARRATMAA</sequence>
<evidence type="ECO:0000256" key="3">
    <source>
        <dbReference type="ARBA" id="ARBA00022475"/>
    </source>
</evidence>
<dbReference type="InterPro" id="IPR051907">
    <property type="entry name" value="DoxX-like_oxidoreductase"/>
</dbReference>
<dbReference type="OrthoDB" id="9792760at2"/>
<keyword evidence="3" id="KW-1003">Cell membrane</keyword>
<reference evidence="8 9" key="1">
    <citation type="submission" date="2019-11" db="EMBL/GenBank/DDBJ databases">
        <title>Caenimonas koreensis gen. nov., sp. nov., isolated from activated sludge.</title>
        <authorList>
            <person name="Seung H.R."/>
        </authorList>
    </citation>
    <scope>NUCLEOTIDE SEQUENCE [LARGE SCALE GENOMIC DNA]</scope>
    <source>
        <strain evidence="8 9">EMB320</strain>
    </source>
</reference>
<evidence type="ECO:0000256" key="7">
    <source>
        <dbReference type="SAM" id="Phobius"/>
    </source>
</evidence>
<keyword evidence="5 7" id="KW-1133">Transmembrane helix</keyword>
<feature type="transmembrane region" description="Helical" evidence="7">
    <location>
        <begin position="80"/>
        <end position="102"/>
    </location>
</feature>
<organism evidence="8 9">
    <name type="scientific">Caenimonas koreensis DSM 17982</name>
    <dbReference type="NCBI Taxonomy" id="1121255"/>
    <lineage>
        <taxon>Bacteria</taxon>
        <taxon>Pseudomonadati</taxon>
        <taxon>Pseudomonadota</taxon>
        <taxon>Betaproteobacteria</taxon>
        <taxon>Burkholderiales</taxon>
        <taxon>Comamonadaceae</taxon>
        <taxon>Caenimonas</taxon>
    </lineage>
</organism>
<proteinExistence type="inferred from homology"/>
<dbReference type="Proteomes" id="UP000487350">
    <property type="component" value="Unassembled WGS sequence"/>
</dbReference>
<evidence type="ECO:0000313" key="8">
    <source>
        <dbReference type="EMBL" id="MRD47413.1"/>
    </source>
</evidence>
<protein>
    <submittedName>
        <fullName evidence="8">DoxX family membrane protein</fullName>
    </submittedName>
</protein>
<name>A0A844B2H5_9BURK</name>
<dbReference type="PANTHER" id="PTHR33452:SF1">
    <property type="entry name" value="INNER MEMBRANE PROTEIN YPHA-RELATED"/>
    <property type="match status" value="1"/>
</dbReference>
<evidence type="ECO:0000256" key="1">
    <source>
        <dbReference type="ARBA" id="ARBA00004651"/>
    </source>
</evidence>
<dbReference type="PANTHER" id="PTHR33452">
    <property type="entry name" value="OXIDOREDUCTASE CATD-RELATED"/>
    <property type="match status" value="1"/>
</dbReference>
<evidence type="ECO:0000256" key="4">
    <source>
        <dbReference type="ARBA" id="ARBA00022692"/>
    </source>
</evidence>